<dbReference type="RefSeq" id="WP_002178256.1">
    <property type="nucleotide sequence ID" value="NZ_AKWD02000033.1"/>
</dbReference>
<evidence type="ECO:0000256" key="1">
    <source>
        <dbReference type="SAM" id="MobiDB-lite"/>
    </source>
</evidence>
<dbReference type="EMBL" id="AKWD02000033">
    <property type="protein sequence ID" value="EMO53953.1"/>
    <property type="molecule type" value="Genomic_DNA"/>
</dbReference>
<comment type="caution">
    <text evidence="2">The sequence shown here is derived from an EMBL/GenBank/DDBJ whole genome shotgun (WGS) entry which is preliminary data.</text>
</comment>
<dbReference type="OrthoDB" id="9917721at2"/>
<reference evidence="2 3" key="1">
    <citation type="submission" date="2013-01" db="EMBL/GenBank/DDBJ databases">
        <authorList>
            <person name="Harkins D.M."/>
            <person name="Durkin A.S."/>
            <person name="Brinkac L.M."/>
            <person name="Haft D.H."/>
            <person name="Selengut J.D."/>
            <person name="Sanka R."/>
            <person name="DePew J."/>
            <person name="Purushe J."/>
            <person name="Matthias M.A."/>
            <person name="Vinetz J.M."/>
            <person name="Sutton G.G."/>
            <person name="Nierman W.C."/>
            <person name="Fouts D.E."/>
        </authorList>
    </citation>
    <scope>NUCLEOTIDE SEQUENCE [LARGE SCALE GENOMIC DNA]</scope>
    <source>
        <strain evidence="2 3">HAI1536</strain>
    </source>
</reference>
<protein>
    <submittedName>
        <fullName evidence="2">Phage portal protein</fullName>
    </submittedName>
</protein>
<dbReference type="Pfam" id="PF04860">
    <property type="entry name" value="Phage_portal"/>
    <property type="match status" value="1"/>
</dbReference>
<proteinExistence type="predicted"/>
<gene>
    <name evidence="2" type="ORF">LEP1GSC172_3320</name>
</gene>
<dbReference type="InterPro" id="IPR006944">
    <property type="entry name" value="Phage/GTA_portal"/>
</dbReference>
<dbReference type="Proteomes" id="UP000012112">
    <property type="component" value="Unassembled WGS sequence"/>
</dbReference>
<name>M6VWN4_9LEPT</name>
<dbReference type="AlphaFoldDB" id="M6VWN4"/>
<accession>M6VWN4</accession>
<evidence type="ECO:0000313" key="3">
    <source>
        <dbReference type="Proteomes" id="UP000012112"/>
    </source>
</evidence>
<organism evidence="2 3">
    <name type="scientific">Leptospira noguchii</name>
    <dbReference type="NCBI Taxonomy" id="28182"/>
    <lineage>
        <taxon>Bacteria</taxon>
        <taxon>Pseudomonadati</taxon>
        <taxon>Spirochaetota</taxon>
        <taxon>Spirochaetia</taxon>
        <taxon>Leptospirales</taxon>
        <taxon>Leptospiraceae</taxon>
        <taxon>Leptospira</taxon>
    </lineage>
</organism>
<feature type="compositionally biased region" description="Polar residues" evidence="1">
    <location>
        <begin position="502"/>
        <end position="518"/>
    </location>
</feature>
<feature type="region of interest" description="Disordered" evidence="1">
    <location>
        <begin position="502"/>
        <end position="533"/>
    </location>
</feature>
<evidence type="ECO:0000313" key="2">
    <source>
        <dbReference type="EMBL" id="EMO53953.1"/>
    </source>
</evidence>
<sequence length="533" mass="60847">MESKNKQSNKPLAAGQGWAIYSPESFSSRLAQAKDGSWKNVKVRALNNWFTLDPWQCLDIYKLNYNVFSIVSQRSQIVSGMDYKIIPSRKIEDEIAEDLKELKWKYDQLDDCNTNPYSKIKSEMYAKKIREHLGLFELKTDLSNFDSALRFWARRIKRETNSSASQIEDWLQITKRFEINDDGEFVTANVQGFQDFLLQYVQDMLIHGRTAIQNPNEYFDGLWVLPGGSVYPIPSEIVGQTEFYTQLMYGMSGYGQQIPKFFNPTDLSMSYYLPNSAVVYGLKPLDAVIHQIQENFNFAAYMADHANSEKPPEYVIFVVDAKMELTDNLDDFTKTDSAELERQEAILNEKQKDKAVRILKQTGSDAKLFNLSKENTIADHQAREEVIKKIIARVFGATQNEMGETDTGGMIAKAGAEAQQELYNRQSIKPIAKSIEEVLTFEVLPSRWGIKKDLMGREIYWNFKFMSVDSDIDKYTKAKVAKDSGSISVNEIRELVLGIDPTSNPEDNQITPVSQPPDNNDLMKAITEAGNKR</sequence>